<accession>A0A060T361</accession>
<evidence type="ECO:0000256" key="5">
    <source>
        <dbReference type="ARBA" id="ARBA00022741"/>
    </source>
</evidence>
<evidence type="ECO:0000256" key="4">
    <source>
        <dbReference type="ARBA" id="ARBA00022598"/>
    </source>
</evidence>
<proteinExistence type="inferred from homology"/>
<dbReference type="NCBIfam" id="TIGR00464">
    <property type="entry name" value="gltX_bact"/>
    <property type="match status" value="1"/>
</dbReference>
<evidence type="ECO:0000256" key="6">
    <source>
        <dbReference type="ARBA" id="ARBA00022840"/>
    </source>
</evidence>
<dbReference type="InterPro" id="IPR004527">
    <property type="entry name" value="Glu-tRNA-ligase_bac/mito"/>
</dbReference>
<dbReference type="Pfam" id="PF19269">
    <property type="entry name" value="Anticodon_2"/>
    <property type="match status" value="1"/>
</dbReference>
<keyword evidence="5 11" id="KW-0547">Nucleotide-binding</keyword>
<feature type="domain" description="Glutamyl/glutaminyl-tRNA synthetase class Ib catalytic" evidence="12">
    <location>
        <begin position="53"/>
        <end position="376"/>
    </location>
</feature>
<dbReference type="GO" id="GO:0008270">
    <property type="term" value="F:zinc ion binding"/>
    <property type="evidence" value="ECO:0007669"/>
    <property type="project" value="InterPro"/>
</dbReference>
<dbReference type="InterPro" id="IPR045462">
    <property type="entry name" value="aa-tRNA-synth_I_cd-bd"/>
</dbReference>
<dbReference type="InterPro" id="IPR049940">
    <property type="entry name" value="GluQ/Sye"/>
</dbReference>
<feature type="domain" description="Aminoacyl-tRNA synthetase class I anticodon-binding" evidence="13">
    <location>
        <begin position="412"/>
        <end position="547"/>
    </location>
</feature>
<reference evidence="14" key="1">
    <citation type="submission" date="2014-02" db="EMBL/GenBank/DDBJ databases">
        <authorList>
            <person name="Genoscope - CEA"/>
        </authorList>
    </citation>
    <scope>NUCLEOTIDE SEQUENCE</scope>
    <source>
        <strain evidence="14">LS3</strain>
    </source>
</reference>
<dbReference type="GO" id="GO:0000049">
    <property type="term" value="F:tRNA binding"/>
    <property type="evidence" value="ECO:0007669"/>
    <property type="project" value="InterPro"/>
</dbReference>
<comment type="similarity">
    <text evidence="2">Belongs to the class-I aminoacyl-tRNA synthetase family. Glutamate--tRNA ligase type 1 subfamily.</text>
</comment>
<dbReference type="InterPro" id="IPR014729">
    <property type="entry name" value="Rossmann-like_a/b/a_fold"/>
</dbReference>
<dbReference type="HAMAP" id="MF_00022">
    <property type="entry name" value="Glu_tRNA_synth_type1"/>
    <property type="match status" value="1"/>
</dbReference>
<sequence length="552" mass="62696">MLGMLRSEMIRARQFHTFRPLLGLRSSKLRQVQATKAPEAVETQSIHPTAPARTRFAPSPTGFLHLGSLRTALYNYLLAKNTGGQFILRLEDTDQERLVPEAEQNIYEYLTWAGIHWDEGPDKDGPYGPYKQSERTEIYNQHIGKLLDSGHAYRCFCSKSRLDSLRDSARKLYPPSLASYDRKCTNLSRQQSDDMAAQGQEYTIRFKSPTQYPEFEDLLHGKLNLQTQVNYQDLRYEDPVLIKSDGLPTYHFANVVDDHLMKITHVIRGEEWLLSGPKHVALYDALGWTAPKFVHIPLLTSASDKKLSKRSGDSGVSSLRDRGILPEALVNFVALFGWSPTKSSNAASAVVDGQPAEAYTIDQLVSIFDLNGLTKGNAKVDDRKLLYFNKYFFQKRLQDDSLRPGILDQCKELIKPYVDSSDSDIADSIRKSDEYLDHVLSLVGLYIQSPQDFQNRTEFFFKRPNWDAVTIAEKDRNPTRAILVAARDLFKHNPDLDTLIKSGNFDKKQVFTALRYALAGGIPGLRIPQIMKELGTDICLRRIENCIQRLSL</sequence>
<dbReference type="FunFam" id="3.40.50.620:FF:000045">
    <property type="entry name" value="Glutamate--tRNA ligase, mitochondrial"/>
    <property type="match status" value="1"/>
</dbReference>
<dbReference type="InterPro" id="IPR008925">
    <property type="entry name" value="aa_tRNA-synth_I_cd-bd_sf"/>
</dbReference>
<dbReference type="EMBL" id="HG937691">
    <property type="protein sequence ID" value="CDP33621.1"/>
    <property type="molecule type" value="Genomic_DNA"/>
</dbReference>
<evidence type="ECO:0000256" key="11">
    <source>
        <dbReference type="RuleBase" id="RU363037"/>
    </source>
</evidence>
<dbReference type="CDD" id="cd00808">
    <property type="entry name" value="GluRS_core"/>
    <property type="match status" value="1"/>
</dbReference>
<name>A0A060T361_BLAAD</name>
<evidence type="ECO:0000259" key="13">
    <source>
        <dbReference type="Pfam" id="PF19269"/>
    </source>
</evidence>
<dbReference type="PhylomeDB" id="A0A060T361"/>
<dbReference type="AlphaFoldDB" id="A0A060T361"/>
<evidence type="ECO:0000256" key="8">
    <source>
        <dbReference type="ARBA" id="ARBA00023146"/>
    </source>
</evidence>
<evidence type="ECO:0000256" key="3">
    <source>
        <dbReference type="ARBA" id="ARBA00012835"/>
    </source>
</evidence>
<keyword evidence="7 11" id="KW-0648">Protein biosynthesis</keyword>
<dbReference type="GO" id="GO:0006424">
    <property type="term" value="P:glutamyl-tRNA aminoacylation"/>
    <property type="evidence" value="ECO:0007669"/>
    <property type="project" value="InterPro"/>
</dbReference>
<reference evidence="14" key="2">
    <citation type="submission" date="2014-06" db="EMBL/GenBank/DDBJ databases">
        <title>The complete genome of Blastobotrys (Arxula) adeninivorans LS3 - a yeast of biotechnological interest.</title>
        <authorList>
            <person name="Kunze G."/>
            <person name="Gaillardin C."/>
            <person name="Czernicka M."/>
            <person name="Durrens P."/>
            <person name="Martin T."/>
            <person name="Boer E."/>
            <person name="Gabaldon T."/>
            <person name="Cruz J."/>
            <person name="Talla E."/>
            <person name="Marck C."/>
            <person name="Goffeau A."/>
            <person name="Barbe V."/>
            <person name="Baret P."/>
            <person name="Baronian K."/>
            <person name="Beier S."/>
            <person name="Bleykasten C."/>
            <person name="Bode R."/>
            <person name="Casaregola S."/>
            <person name="Despons L."/>
            <person name="Fairhead C."/>
            <person name="Giersberg M."/>
            <person name="Gierski P."/>
            <person name="Hahnel U."/>
            <person name="Hartmann A."/>
            <person name="Jankowska D."/>
            <person name="Jubin C."/>
            <person name="Jung P."/>
            <person name="Lafontaine I."/>
            <person name="Leh-Louis V."/>
            <person name="Lemaire M."/>
            <person name="Marcet-Houben M."/>
            <person name="Mascher M."/>
            <person name="Morel G."/>
            <person name="Richard G.-F."/>
            <person name="Riechen J."/>
            <person name="Sacerdot C."/>
            <person name="Sarkar A."/>
            <person name="Savel G."/>
            <person name="Schacherer J."/>
            <person name="Sherman D."/>
            <person name="Straub M.-L."/>
            <person name="Stein N."/>
            <person name="Thierry A."/>
            <person name="Trautwein-Schult A."/>
            <person name="Westhof E."/>
            <person name="Worch S."/>
            <person name="Dujon B."/>
            <person name="Souciet J.-L."/>
            <person name="Wincker P."/>
            <person name="Scholz U."/>
            <person name="Neuveglise N."/>
        </authorList>
    </citation>
    <scope>NUCLEOTIDE SEQUENCE</scope>
    <source>
        <strain evidence="14">LS3</strain>
    </source>
</reference>
<dbReference type="Pfam" id="PF00749">
    <property type="entry name" value="tRNA-synt_1c"/>
    <property type="match status" value="1"/>
</dbReference>
<dbReference type="PANTHER" id="PTHR43311:SF2">
    <property type="entry name" value="GLUTAMATE--TRNA LIGASE, MITOCHONDRIAL-RELATED"/>
    <property type="match status" value="1"/>
</dbReference>
<dbReference type="EC" id="6.1.1.17" evidence="3"/>
<protein>
    <recommendedName>
        <fullName evidence="10">Glutamate--tRNA ligase, mitochondrial</fullName>
        <ecNumber evidence="3">6.1.1.17</ecNumber>
    </recommendedName>
    <alternativeName>
        <fullName evidence="9">Glutamyl-tRNA synthetase</fullName>
    </alternativeName>
</protein>
<dbReference type="PANTHER" id="PTHR43311">
    <property type="entry name" value="GLUTAMATE--TRNA LIGASE"/>
    <property type="match status" value="1"/>
</dbReference>
<evidence type="ECO:0000259" key="12">
    <source>
        <dbReference type="Pfam" id="PF00749"/>
    </source>
</evidence>
<dbReference type="InterPro" id="IPR033910">
    <property type="entry name" value="GluRS_core"/>
</dbReference>
<evidence type="ECO:0000256" key="1">
    <source>
        <dbReference type="ARBA" id="ARBA00004173"/>
    </source>
</evidence>
<dbReference type="InterPro" id="IPR020058">
    <property type="entry name" value="Glu/Gln-tRNA-synth_Ib_cat-dom"/>
</dbReference>
<dbReference type="SUPFAM" id="SSF52374">
    <property type="entry name" value="Nucleotidylyl transferase"/>
    <property type="match status" value="1"/>
</dbReference>
<comment type="subcellular location">
    <subcellularLocation>
        <location evidence="1">Mitochondrion</location>
    </subcellularLocation>
</comment>
<keyword evidence="6 11" id="KW-0067">ATP-binding</keyword>
<evidence type="ECO:0000256" key="10">
    <source>
        <dbReference type="ARBA" id="ARBA00072917"/>
    </source>
</evidence>
<organism evidence="14">
    <name type="scientific">Blastobotrys adeninivorans</name>
    <name type="common">Yeast</name>
    <name type="synonym">Arxula adeninivorans</name>
    <dbReference type="NCBI Taxonomy" id="409370"/>
    <lineage>
        <taxon>Eukaryota</taxon>
        <taxon>Fungi</taxon>
        <taxon>Dikarya</taxon>
        <taxon>Ascomycota</taxon>
        <taxon>Saccharomycotina</taxon>
        <taxon>Dipodascomycetes</taxon>
        <taxon>Dipodascales</taxon>
        <taxon>Trichomonascaceae</taxon>
        <taxon>Blastobotrys</taxon>
    </lineage>
</organism>
<evidence type="ECO:0000256" key="2">
    <source>
        <dbReference type="ARBA" id="ARBA00007894"/>
    </source>
</evidence>
<evidence type="ECO:0000313" key="14">
    <source>
        <dbReference type="EMBL" id="CDP33621.1"/>
    </source>
</evidence>
<dbReference type="InterPro" id="IPR020751">
    <property type="entry name" value="aa-tRNA-synth_I_codon-bd_sub2"/>
</dbReference>
<gene>
    <name evidence="14" type="ORF">GNLVRS02_ARAD1A13486g</name>
</gene>
<dbReference type="Gene3D" id="3.40.50.620">
    <property type="entry name" value="HUPs"/>
    <property type="match status" value="1"/>
</dbReference>
<dbReference type="SUPFAM" id="SSF48163">
    <property type="entry name" value="An anticodon-binding domain of class I aminoacyl-tRNA synthetases"/>
    <property type="match status" value="1"/>
</dbReference>
<dbReference type="Gene3D" id="1.10.10.350">
    <property type="match status" value="1"/>
</dbReference>
<dbReference type="PRINTS" id="PR00987">
    <property type="entry name" value="TRNASYNTHGLU"/>
</dbReference>
<keyword evidence="4 11" id="KW-0436">Ligase</keyword>
<dbReference type="InterPro" id="IPR000924">
    <property type="entry name" value="Glu/Gln-tRNA-synth"/>
</dbReference>
<dbReference type="GO" id="GO:0005524">
    <property type="term" value="F:ATP binding"/>
    <property type="evidence" value="ECO:0007669"/>
    <property type="project" value="UniProtKB-KW"/>
</dbReference>
<dbReference type="GO" id="GO:0005739">
    <property type="term" value="C:mitochondrion"/>
    <property type="evidence" value="ECO:0007669"/>
    <property type="project" value="UniProtKB-SubCell"/>
</dbReference>
<evidence type="ECO:0000256" key="9">
    <source>
        <dbReference type="ARBA" id="ARBA00030865"/>
    </source>
</evidence>
<dbReference type="GO" id="GO:0004818">
    <property type="term" value="F:glutamate-tRNA ligase activity"/>
    <property type="evidence" value="ECO:0007669"/>
    <property type="project" value="UniProtKB-EC"/>
</dbReference>
<evidence type="ECO:0000256" key="7">
    <source>
        <dbReference type="ARBA" id="ARBA00022917"/>
    </source>
</evidence>
<keyword evidence="8 11" id="KW-0030">Aminoacyl-tRNA synthetase</keyword>